<keyword evidence="4 7" id="KW-0645">Protease</keyword>
<comment type="subcellular location">
    <subcellularLocation>
        <location evidence="1">Secreted</location>
    </subcellularLocation>
</comment>
<evidence type="ECO:0000256" key="6">
    <source>
        <dbReference type="ARBA" id="ARBA00022825"/>
    </source>
</evidence>
<keyword evidence="10" id="KW-0732">Signal</keyword>
<dbReference type="InterPro" id="IPR000209">
    <property type="entry name" value="Peptidase_S8/S53_dom"/>
</dbReference>
<keyword evidence="3" id="KW-0964">Secreted</keyword>
<reference evidence="12 13" key="1">
    <citation type="submission" date="2024-02" db="EMBL/GenBank/DDBJ databases">
        <title>Herpetosiphon gulosus NBRC 112829.</title>
        <authorList>
            <person name="Ichikawa N."/>
            <person name="Katano-Makiyama Y."/>
            <person name="Hidaka K."/>
        </authorList>
    </citation>
    <scope>NUCLEOTIDE SEQUENCE [LARGE SCALE GENOMIC DNA]</scope>
    <source>
        <strain evidence="12 13">NBRC 112829</strain>
    </source>
</reference>
<dbReference type="SUPFAM" id="SSF52743">
    <property type="entry name" value="Subtilisin-like"/>
    <property type="match status" value="1"/>
</dbReference>
<keyword evidence="5 7" id="KW-0378">Hydrolase</keyword>
<evidence type="ECO:0000256" key="2">
    <source>
        <dbReference type="ARBA" id="ARBA00011073"/>
    </source>
</evidence>
<feature type="region of interest" description="Disordered" evidence="9">
    <location>
        <begin position="410"/>
        <end position="443"/>
    </location>
</feature>
<proteinExistence type="inferred from homology"/>
<comment type="similarity">
    <text evidence="2 7 8">Belongs to the peptidase S8 family.</text>
</comment>
<dbReference type="InterPro" id="IPR015500">
    <property type="entry name" value="Peptidase_S8_subtilisin-rel"/>
</dbReference>
<dbReference type="InterPro" id="IPR036852">
    <property type="entry name" value="Peptidase_S8/S53_dom_sf"/>
</dbReference>
<evidence type="ECO:0000256" key="10">
    <source>
        <dbReference type="SAM" id="SignalP"/>
    </source>
</evidence>
<organism evidence="12 13">
    <name type="scientific">Herpetosiphon gulosus</name>
    <dbReference type="NCBI Taxonomy" id="1973496"/>
    <lineage>
        <taxon>Bacteria</taxon>
        <taxon>Bacillati</taxon>
        <taxon>Chloroflexota</taxon>
        <taxon>Chloroflexia</taxon>
        <taxon>Herpetosiphonales</taxon>
        <taxon>Herpetosiphonaceae</taxon>
        <taxon>Herpetosiphon</taxon>
    </lineage>
</organism>
<feature type="active site" description="Charge relay system" evidence="7">
    <location>
        <position position="347"/>
    </location>
</feature>
<keyword evidence="6 7" id="KW-0720">Serine protease</keyword>
<dbReference type="RefSeq" id="WP_345720158.1">
    <property type="nucleotide sequence ID" value="NZ_BAABRU010000001.1"/>
</dbReference>
<evidence type="ECO:0000259" key="11">
    <source>
        <dbReference type="Pfam" id="PF00082"/>
    </source>
</evidence>
<feature type="compositionally biased region" description="Pro residues" evidence="9">
    <location>
        <begin position="414"/>
        <end position="435"/>
    </location>
</feature>
<feature type="signal peptide" evidence="10">
    <location>
        <begin position="1"/>
        <end position="27"/>
    </location>
</feature>
<evidence type="ECO:0000256" key="3">
    <source>
        <dbReference type="ARBA" id="ARBA00022525"/>
    </source>
</evidence>
<comment type="caution">
    <text evidence="12">The sequence shown here is derived from an EMBL/GenBank/DDBJ whole genome shotgun (WGS) entry which is preliminary data.</text>
</comment>
<feature type="chain" id="PRO_5047398914" description="Peptidase S8/S53 domain-containing protein" evidence="10">
    <location>
        <begin position="28"/>
        <end position="638"/>
    </location>
</feature>
<dbReference type="PANTHER" id="PTHR43806">
    <property type="entry name" value="PEPTIDASE S8"/>
    <property type="match status" value="1"/>
</dbReference>
<name>A0ABP9WTI2_9CHLR</name>
<gene>
    <name evidence="12" type="ORF">Hgul01_00289</name>
</gene>
<dbReference type="InterPro" id="IPR034084">
    <property type="entry name" value="Thermitase-like_dom"/>
</dbReference>
<dbReference type="InterPro" id="IPR050131">
    <property type="entry name" value="Peptidase_S8_subtilisin-like"/>
</dbReference>
<dbReference type="CDD" id="cd07484">
    <property type="entry name" value="Peptidases_S8_Thermitase_like"/>
    <property type="match status" value="1"/>
</dbReference>
<evidence type="ECO:0000256" key="9">
    <source>
        <dbReference type="SAM" id="MobiDB-lite"/>
    </source>
</evidence>
<dbReference type="PROSITE" id="PS51892">
    <property type="entry name" value="SUBTILASE"/>
    <property type="match status" value="1"/>
</dbReference>
<dbReference type="EMBL" id="BAABRU010000001">
    <property type="protein sequence ID" value="GAA5526516.1"/>
    <property type="molecule type" value="Genomic_DNA"/>
</dbReference>
<evidence type="ECO:0000256" key="4">
    <source>
        <dbReference type="ARBA" id="ARBA00022670"/>
    </source>
</evidence>
<evidence type="ECO:0000256" key="5">
    <source>
        <dbReference type="ARBA" id="ARBA00022801"/>
    </source>
</evidence>
<dbReference type="Pfam" id="PF00082">
    <property type="entry name" value="Peptidase_S8"/>
    <property type="match status" value="1"/>
</dbReference>
<feature type="active site" description="Charge relay system" evidence="7">
    <location>
        <position position="189"/>
    </location>
</feature>
<dbReference type="PROSITE" id="PS00138">
    <property type="entry name" value="SUBTILASE_SER"/>
    <property type="match status" value="1"/>
</dbReference>
<accession>A0ABP9WTI2</accession>
<evidence type="ECO:0000256" key="1">
    <source>
        <dbReference type="ARBA" id="ARBA00004613"/>
    </source>
</evidence>
<dbReference type="Gene3D" id="3.40.50.200">
    <property type="entry name" value="Peptidase S8/S53 domain"/>
    <property type="match status" value="1"/>
</dbReference>
<evidence type="ECO:0000313" key="12">
    <source>
        <dbReference type="EMBL" id="GAA5526516.1"/>
    </source>
</evidence>
<dbReference type="Proteomes" id="UP001428290">
    <property type="component" value="Unassembled WGS sequence"/>
</dbReference>
<dbReference type="PRINTS" id="PR00723">
    <property type="entry name" value="SUBTILISIN"/>
</dbReference>
<dbReference type="InterPro" id="IPR023827">
    <property type="entry name" value="Peptidase_S8_Asp-AS"/>
</dbReference>
<dbReference type="InterPro" id="IPR023828">
    <property type="entry name" value="Peptidase_S8_Ser-AS"/>
</dbReference>
<evidence type="ECO:0000256" key="8">
    <source>
        <dbReference type="RuleBase" id="RU003355"/>
    </source>
</evidence>
<feature type="active site" description="Charge relay system" evidence="7">
    <location>
        <position position="156"/>
    </location>
</feature>
<evidence type="ECO:0000256" key="7">
    <source>
        <dbReference type="PROSITE-ProRule" id="PRU01240"/>
    </source>
</evidence>
<dbReference type="PROSITE" id="PS00136">
    <property type="entry name" value="SUBTILASE_ASP"/>
    <property type="match status" value="1"/>
</dbReference>
<evidence type="ECO:0000313" key="13">
    <source>
        <dbReference type="Proteomes" id="UP001428290"/>
    </source>
</evidence>
<keyword evidence="13" id="KW-1185">Reference proteome</keyword>
<sequence>MQRTVRMGLLLLLAFGLMPLIQRPAQAATLDDQIIADEILVTFNDGYRVSANGAFFEGSKALKNGLGIGPLVSTQMLDGAGQVAMLKLPAGANGDAKIAQLLKNPAVRYAEYNAVREILVDPNDEYYSEQWGLPKIGANAAWDITQGNGLVIAIIDTGVSPTHPDLAGHVLPGYNALQNNSNSQDDQGHGTAMAGIAAALTNNGQGVAGVCWNCQILPVKVLNSRGQGTSADIVEGMYWAADNGARIISMSLGGPRGTQAEQDAVNYIYSKNIPLFASSGNSGDEGNPRMYPAAFDHVIAVGATSIDDRIASFSSYGDYVDIAAPGVDIVTTGWDRGDGYEIGSGTSPACPFVAATAALALSVWPELSVDQIEKLITGSAVDIMTPGKDVYSGFGRLDTYKTVQNAVLRTIPGEPQPQPPAPPAPQPPTPQPQPGNPAFVPVGAPPLPAPVGEVYFPETGHNLRGEFKNYWDRNGGLAVFGFPISEEFTEQTPEGSFTVQYFERQRFEFHPEKAAPYNVLLGRLGDAVLRDRGDDWANFPKTGPADGCLYFEQTQHKICGEFRKYWENNGLNDPALSKYDRSLQLFGLPLSEPTTETNRDGATVTTQWFERGRFEYHEGQGVLLGLLAKEYANNRNWR</sequence>
<dbReference type="PANTHER" id="PTHR43806:SF11">
    <property type="entry name" value="CEREVISIN-RELATED"/>
    <property type="match status" value="1"/>
</dbReference>
<protein>
    <recommendedName>
        <fullName evidence="11">Peptidase S8/S53 domain-containing protein</fullName>
    </recommendedName>
</protein>
<feature type="domain" description="Peptidase S8/S53" evidence="11">
    <location>
        <begin position="147"/>
        <end position="394"/>
    </location>
</feature>